<proteinExistence type="predicted"/>
<dbReference type="Gene3D" id="3.40.50.300">
    <property type="entry name" value="P-loop containing nucleotide triphosphate hydrolases"/>
    <property type="match status" value="1"/>
</dbReference>
<keyword evidence="2 4" id="KW-0067">ATP-binding</keyword>
<dbReference type="InterPro" id="IPR022467">
    <property type="entry name" value="ABC_transprt_ATP-bd_su_PQQ"/>
</dbReference>
<dbReference type="RefSeq" id="WP_205737847.1">
    <property type="nucleotide sequence ID" value="NZ_CP018632.1"/>
</dbReference>
<dbReference type="PANTHER" id="PTHR43038">
    <property type="entry name" value="ATP-BINDING CASSETTE, SUB-FAMILY H, MEMBER 1"/>
    <property type="match status" value="1"/>
</dbReference>
<dbReference type="GO" id="GO:0016887">
    <property type="term" value="F:ATP hydrolysis activity"/>
    <property type="evidence" value="ECO:0007669"/>
    <property type="project" value="InterPro"/>
</dbReference>
<dbReference type="GO" id="GO:0005524">
    <property type="term" value="F:ATP binding"/>
    <property type="evidence" value="ECO:0007669"/>
    <property type="project" value="UniProtKB-KW"/>
</dbReference>
<dbReference type="SMART" id="SM00382">
    <property type="entry name" value="AAA"/>
    <property type="match status" value="1"/>
</dbReference>
<evidence type="ECO:0000256" key="2">
    <source>
        <dbReference type="ARBA" id="ARBA00022840"/>
    </source>
</evidence>
<evidence type="ECO:0000256" key="1">
    <source>
        <dbReference type="ARBA" id="ARBA00022741"/>
    </source>
</evidence>
<protein>
    <submittedName>
        <fullName evidence="4">ABC transporter ATP-binding protein NatA</fullName>
    </submittedName>
</protein>
<feature type="domain" description="ABC transporter" evidence="3">
    <location>
        <begin position="21"/>
        <end position="253"/>
    </location>
</feature>
<dbReference type="EMBL" id="CP018632">
    <property type="protein sequence ID" value="ASJ70235.1"/>
    <property type="molecule type" value="Genomic_DNA"/>
</dbReference>
<evidence type="ECO:0000313" key="5">
    <source>
        <dbReference type="Proteomes" id="UP000250079"/>
    </source>
</evidence>
<dbReference type="Proteomes" id="UP000250079">
    <property type="component" value="Chromosome"/>
</dbReference>
<dbReference type="KEGG" id="gai:IMCC3135_00545"/>
<organism evidence="4 5">
    <name type="scientific">Granulosicoccus antarcticus IMCC3135</name>
    <dbReference type="NCBI Taxonomy" id="1192854"/>
    <lineage>
        <taxon>Bacteria</taxon>
        <taxon>Pseudomonadati</taxon>
        <taxon>Pseudomonadota</taxon>
        <taxon>Gammaproteobacteria</taxon>
        <taxon>Chromatiales</taxon>
        <taxon>Granulosicoccaceae</taxon>
        <taxon>Granulosicoccus</taxon>
    </lineage>
</organism>
<keyword evidence="5" id="KW-1185">Reference proteome</keyword>
<sequence length="259" mass="28362">MNSSPMVTTEPPDDASTQATLPALDISKVSFNYGSKQALDDVSIRIEAAENVMLLGANGAGKSTLFSLICGLFAPDSGSIAINGKTLLQGANALAPLGIVFQSQTLDLDLSVEQNLMYFCALHGITRPDARHRIDRALQRLDLQDRRNHKVRTLNGGHRRRVEIARATLHDPSILLLDEPTVGLDIPTRTELIHYIHALPDLQGCAVLWATHLIDEISDSDRVLMMHNGQLQRDGLAQQLCAEEQVADLTALMQRVMQS</sequence>
<dbReference type="AlphaFoldDB" id="A0A2Z2NID1"/>
<dbReference type="PANTHER" id="PTHR43038:SF3">
    <property type="entry name" value="ABC TRANSPORTER G FAMILY MEMBER 20 ISOFORM X1"/>
    <property type="match status" value="1"/>
</dbReference>
<dbReference type="NCBIfam" id="TIGR03864">
    <property type="entry name" value="PQQ_ABC_ATP"/>
    <property type="match status" value="1"/>
</dbReference>
<name>A0A2Z2NID1_9GAMM</name>
<dbReference type="InterPro" id="IPR003439">
    <property type="entry name" value="ABC_transporter-like_ATP-bd"/>
</dbReference>
<dbReference type="PROSITE" id="PS50893">
    <property type="entry name" value="ABC_TRANSPORTER_2"/>
    <property type="match status" value="1"/>
</dbReference>
<dbReference type="InterPro" id="IPR027417">
    <property type="entry name" value="P-loop_NTPase"/>
</dbReference>
<gene>
    <name evidence="4" type="primary">natA_1</name>
    <name evidence="4" type="ORF">IMCC3135_00545</name>
</gene>
<evidence type="ECO:0000259" key="3">
    <source>
        <dbReference type="PROSITE" id="PS50893"/>
    </source>
</evidence>
<accession>A0A2Z2NID1</accession>
<keyword evidence="1" id="KW-0547">Nucleotide-binding</keyword>
<dbReference type="Pfam" id="PF00005">
    <property type="entry name" value="ABC_tran"/>
    <property type="match status" value="1"/>
</dbReference>
<evidence type="ECO:0000313" key="4">
    <source>
        <dbReference type="EMBL" id="ASJ70235.1"/>
    </source>
</evidence>
<dbReference type="InterPro" id="IPR003593">
    <property type="entry name" value="AAA+_ATPase"/>
</dbReference>
<reference evidence="4 5" key="1">
    <citation type="submission" date="2016-12" db="EMBL/GenBank/DDBJ databases">
        <authorList>
            <person name="Song W.-J."/>
            <person name="Kurnit D.M."/>
        </authorList>
    </citation>
    <scope>NUCLEOTIDE SEQUENCE [LARGE SCALE GENOMIC DNA]</scope>
    <source>
        <strain evidence="4 5">IMCC3135</strain>
    </source>
</reference>
<dbReference type="SUPFAM" id="SSF52540">
    <property type="entry name" value="P-loop containing nucleoside triphosphate hydrolases"/>
    <property type="match status" value="1"/>
</dbReference>